<keyword evidence="2 3" id="KW-0648">Protein biosynthesis</keyword>
<evidence type="ECO:0000256" key="3">
    <source>
        <dbReference type="PROSITE-ProRule" id="PRU00181"/>
    </source>
</evidence>
<organism evidence="5 6">
    <name type="scientific">Ignicoccus pacificus DSM 13166</name>
    <dbReference type="NCBI Taxonomy" id="940294"/>
    <lineage>
        <taxon>Archaea</taxon>
        <taxon>Thermoproteota</taxon>
        <taxon>Thermoprotei</taxon>
        <taxon>Desulfurococcales</taxon>
        <taxon>Desulfurococcaceae</taxon>
        <taxon>Ignicoccus</taxon>
    </lineage>
</organism>
<dbReference type="SUPFAM" id="SSF50249">
    <property type="entry name" value="Nucleic acid-binding proteins"/>
    <property type="match status" value="1"/>
</dbReference>
<evidence type="ECO:0000259" key="4">
    <source>
        <dbReference type="PROSITE" id="PS50832"/>
    </source>
</evidence>
<dbReference type="PANTHER" id="PTHR21668">
    <property type="entry name" value="EIF-1A"/>
    <property type="match status" value="1"/>
</dbReference>
<evidence type="ECO:0000256" key="1">
    <source>
        <dbReference type="ARBA" id="ARBA00025502"/>
    </source>
</evidence>
<protein>
    <recommendedName>
        <fullName evidence="2">Translation initiation factor 1A</fullName>
        <shortName evidence="2">aIF-1A</shortName>
    </recommendedName>
</protein>
<dbReference type="InterPro" id="IPR006196">
    <property type="entry name" value="RNA-binding_domain_S1_IF1"/>
</dbReference>
<dbReference type="AlphaFoldDB" id="A0A977PKF4"/>
<comment type="function">
    <text evidence="1 2">Seems to be required for maximal rate of protein biosynthesis. Enhances ribosome dissociation into subunits and stabilizes the binding of the initiator Met-tRNA(I) to 40 S ribosomal subunits.</text>
</comment>
<dbReference type="HAMAP" id="MF_00216">
    <property type="entry name" value="aIF_1A"/>
    <property type="match status" value="1"/>
</dbReference>
<evidence type="ECO:0000313" key="6">
    <source>
        <dbReference type="Proteomes" id="UP001063698"/>
    </source>
</evidence>
<dbReference type="Proteomes" id="UP001063698">
    <property type="component" value="Chromosome"/>
</dbReference>
<dbReference type="PROSITE" id="PS50832">
    <property type="entry name" value="S1_IF1_TYPE"/>
    <property type="match status" value="1"/>
</dbReference>
<proteinExistence type="inferred from homology"/>
<dbReference type="NCBIfam" id="NF003084">
    <property type="entry name" value="PRK04012.1-3"/>
    <property type="match status" value="1"/>
</dbReference>
<dbReference type="SMART" id="SM00652">
    <property type="entry name" value="eIF1a"/>
    <property type="match status" value="1"/>
</dbReference>
<sequence length="134" mass="15250">MAKKKRPRSERTKEIVLPGEGEVLCVVERIIGADHVLIRCLDDPEKVRKARIPGRMRRRVWIREGDVVIAAIWDFQPDKADVTYRYQRDELKRLLAKGLLPKEIAELAGITEEEIAATAQQMAMEEQEEGGEGA</sequence>
<dbReference type="NCBIfam" id="NF003082">
    <property type="entry name" value="PRK04012.1-1"/>
    <property type="match status" value="1"/>
</dbReference>
<keyword evidence="2 3" id="KW-0396">Initiation factor</keyword>
<keyword evidence="6" id="KW-1185">Reference proteome</keyword>
<dbReference type="Gene3D" id="2.40.50.140">
    <property type="entry name" value="Nucleic acid-binding proteins"/>
    <property type="match status" value="1"/>
</dbReference>
<dbReference type="InterPro" id="IPR012340">
    <property type="entry name" value="NA-bd_OB-fold"/>
</dbReference>
<accession>A0A977PKF4</accession>
<feature type="domain" description="S1-like" evidence="4">
    <location>
        <begin position="2"/>
        <end position="87"/>
    </location>
</feature>
<comment type="similarity">
    <text evidence="2">Belongs to the eIF-1A family.</text>
</comment>
<dbReference type="KEGG" id="ipc:IPA_01495"/>
<evidence type="ECO:0000256" key="2">
    <source>
        <dbReference type="HAMAP-Rule" id="MF_00216"/>
    </source>
</evidence>
<dbReference type="GO" id="GO:0003723">
    <property type="term" value="F:RNA binding"/>
    <property type="evidence" value="ECO:0007669"/>
    <property type="project" value="InterPro"/>
</dbReference>
<dbReference type="CDD" id="cd05793">
    <property type="entry name" value="S1_IF1A"/>
    <property type="match status" value="1"/>
</dbReference>
<dbReference type="GO" id="GO:0003743">
    <property type="term" value="F:translation initiation factor activity"/>
    <property type="evidence" value="ECO:0007669"/>
    <property type="project" value="UniProtKB-UniRule"/>
</dbReference>
<evidence type="ECO:0000313" key="5">
    <source>
        <dbReference type="EMBL" id="UXD21225.1"/>
    </source>
</evidence>
<dbReference type="Pfam" id="PF01176">
    <property type="entry name" value="eIF-1a"/>
    <property type="match status" value="1"/>
</dbReference>
<dbReference type="InterPro" id="IPR001253">
    <property type="entry name" value="TIF_eIF-1A"/>
</dbReference>
<gene>
    <name evidence="2" type="primary">eif1a</name>
    <name evidence="5" type="ORF">IPA_01495</name>
</gene>
<name>A0A977PKF4_9CREN</name>
<dbReference type="EMBL" id="CP006868">
    <property type="protein sequence ID" value="UXD21225.1"/>
    <property type="molecule type" value="Genomic_DNA"/>
</dbReference>
<reference evidence="5" key="1">
    <citation type="submission" date="2013-11" db="EMBL/GenBank/DDBJ databases">
        <title>Comparative genomics of Ignicoccus.</title>
        <authorList>
            <person name="Podar M."/>
        </authorList>
    </citation>
    <scope>NUCLEOTIDE SEQUENCE</scope>
    <source>
        <strain evidence="5">DSM 13166</strain>
    </source>
</reference>